<proteinExistence type="predicted"/>
<feature type="non-terminal residue" evidence="1">
    <location>
        <position position="1"/>
    </location>
</feature>
<dbReference type="AlphaFoldDB" id="A0A0D7K442"/>
<gene>
    <name evidence="1" type="ORF">RP29_20230</name>
</gene>
<evidence type="ECO:0000313" key="1">
    <source>
        <dbReference type="EMBL" id="KJA08764.1"/>
    </source>
</evidence>
<protein>
    <submittedName>
        <fullName evidence="1">Uncharacterized protein</fullName>
    </submittedName>
</protein>
<accession>A0A0D7K442</accession>
<comment type="caution">
    <text evidence="1">The sequence shown here is derived from an EMBL/GenBank/DDBJ whole genome shotgun (WGS) entry which is preliminary data.</text>
</comment>
<dbReference type="EMBL" id="JXYQ01000133">
    <property type="protein sequence ID" value="KJA08764.1"/>
    <property type="molecule type" value="Genomic_DNA"/>
</dbReference>
<organism evidence="1 2">
    <name type="scientific">Acidovorax temperans</name>
    <dbReference type="NCBI Taxonomy" id="80878"/>
    <lineage>
        <taxon>Bacteria</taxon>
        <taxon>Pseudomonadati</taxon>
        <taxon>Pseudomonadota</taxon>
        <taxon>Betaproteobacteria</taxon>
        <taxon>Burkholderiales</taxon>
        <taxon>Comamonadaceae</taxon>
        <taxon>Acidovorax</taxon>
    </lineage>
</organism>
<dbReference type="RefSeq" id="WP_044403255.1">
    <property type="nucleotide sequence ID" value="NZ_JXYQ01000133.1"/>
</dbReference>
<sequence>DYIERTLNANAIRILRELERGDEPSVADGIRAADWEKNLREQLLNELRSIGLRRLWTTRQGTSTLIEG</sequence>
<feature type="non-terminal residue" evidence="1">
    <location>
        <position position="68"/>
    </location>
</feature>
<evidence type="ECO:0000313" key="2">
    <source>
        <dbReference type="Proteomes" id="UP000032566"/>
    </source>
</evidence>
<dbReference type="Proteomes" id="UP000032566">
    <property type="component" value="Unassembled WGS sequence"/>
</dbReference>
<keyword evidence="2" id="KW-1185">Reference proteome</keyword>
<reference evidence="1 2" key="1">
    <citation type="submission" date="2014-12" db="EMBL/GenBank/DDBJ databases">
        <title>Isolation of bacteria from lake water.</title>
        <authorList>
            <person name="Sheng K.-Y."/>
            <person name="Chin P.-S."/>
            <person name="Chan K.-G."/>
            <person name="Tan G.S."/>
        </authorList>
    </citation>
    <scope>NUCLEOTIDE SEQUENCE [LARGE SCALE GENOMIC DNA]</scope>
    <source>
        <strain evidence="1 2">KY4</strain>
    </source>
</reference>
<name>A0A0D7K442_9BURK</name>